<name>A0A371HRH5_MUCPR</name>
<dbReference type="Proteomes" id="UP000257109">
    <property type="component" value="Unassembled WGS sequence"/>
</dbReference>
<organism evidence="1 2">
    <name type="scientific">Mucuna pruriens</name>
    <name type="common">Velvet bean</name>
    <name type="synonym">Dolichos pruriens</name>
    <dbReference type="NCBI Taxonomy" id="157652"/>
    <lineage>
        <taxon>Eukaryota</taxon>
        <taxon>Viridiplantae</taxon>
        <taxon>Streptophyta</taxon>
        <taxon>Embryophyta</taxon>
        <taxon>Tracheophyta</taxon>
        <taxon>Spermatophyta</taxon>
        <taxon>Magnoliopsida</taxon>
        <taxon>eudicotyledons</taxon>
        <taxon>Gunneridae</taxon>
        <taxon>Pentapetalae</taxon>
        <taxon>rosids</taxon>
        <taxon>fabids</taxon>
        <taxon>Fabales</taxon>
        <taxon>Fabaceae</taxon>
        <taxon>Papilionoideae</taxon>
        <taxon>50 kb inversion clade</taxon>
        <taxon>NPAAA clade</taxon>
        <taxon>indigoferoid/millettioid clade</taxon>
        <taxon>Phaseoleae</taxon>
        <taxon>Mucuna</taxon>
    </lineage>
</organism>
<reference evidence="1" key="1">
    <citation type="submission" date="2018-05" db="EMBL/GenBank/DDBJ databases">
        <title>Draft genome of Mucuna pruriens seed.</title>
        <authorList>
            <person name="Nnadi N.E."/>
            <person name="Vos R."/>
            <person name="Hasami M.H."/>
            <person name="Devisetty U.K."/>
            <person name="Aguiy J.C."/>
        </authorList>
    </citation>
    <scope>NUCLEOTIDE SEQUENCE [LARGE SCALE GENOMIC DNA]</scope>
    <source>
        <strain evidence="1">JCA_2017</strain>
    </source>
</reference>
<comment type="caution">
    <text evidence="1">The sequence shown here is derived from an EMBL/GenBank/DDBJ whole genome shotgun (WGS) entry which is preliminary data.</text>
</comment>
<feature type="non-terminal residue" evidence="1">
    <location>
        <position position="1"/>
    </location>
</feature>
<accession>A0A371HRH5</accession>
<protein>
    <submittedName>
        <fullName evidence="1">Uncharacterized protein</fullName>
    </submittedName>
</protein>
<dbReference type="OrthoDB" id="850192at2759"/>
<sequence length="127" mass="14051">MYFPPSKSNKLKKGHHELLSIFYNGLSTLNQTNIDAAYEGMIKKKSPSEAYAIIEDITSNTNHYSSSDSSCHPLLPLVSNMGPQLEGALQLLLGRTTRRPSLESLYTSTHAILELAAEARRKEAKTT</sequence>
<proteinExistence type="predicted"/>
<gene>
    <name evidence="1" type="ORF">CR513_10782</name>
</gene>
<keyword evidence="2" id="KW-1185">Reference proteome</keyword>
<evidence type="ECO:0000313" key="1">
    <source>
        <dbReference type="EMBL" id="RDY05386.1"/>
    </source>
</evidence>
<evidence type="ECO:0000313" key="2">
    <source>
        <dbReference type="Proteomes" id="UP000257109"/>
    </source>
</evidence>
<dbReference type="EMBL" id="QJKJ01001889">
    <property type="protein sequence ID" value="RDY05386.1"/>
    <property type="molecule type" value="Genomic_DNA"/>
</dbReference>
<dbReference type="AlphaFoldDB" id="A0A371HRH5"/>